<dbReference type="RefSeq" id="WP_093140684.1">
    <property type="nucleotide sequence ID" value="NZ_BMWO01000001.1"/>
</dbReference>
<protein>
    <submittedName>
        <fullName evidence="2">Uncharacterized protein</fullName>
    </submittedName>
</protein>
<gene>
    <name evidence="2" type="ORF">SAMN05421855_101762</name>
</gene>
<feature type="chain" id="PRO_5011591564" evidence="1">
    <location>
        <begin position="33"/>
        <end position="123"/>
    </location>
</feature>
<evidence type="ECO:0000256" key="1">
    <source>
        <dbReference type="SAM" id="SignalP"/>
    </source>
</evidence>
<organism evidence="2 3">
    <name type="scientific">Ulvibacter litoralis</name>
    <dbReference type="NCBI Taxonomy" id="227084"/>
    <lineage>
        <taxon>Bacteria</taxon>
        <taxon>Pseudomonadati</taxon>
        <taxon>Bacteroidota</taxon>
        <taxon>Flavobacteriia</taxon>
        <taxon>Flavobacteriales</taxon>
        <taxon>Flavobacteriaceae</taxon>
        <taxon>Ulvibacter</taxon>
    </lineage>
</organism>
<dbReference type="EMBL" id="FNBA01000001">
    <property type="protein sequence ID" value="SDE46374.1"/>
    <property type="molecule type" value="Genomic_DNA"/>
</dbReference>
<reference evidence="2 3" key="1">
    <citation type="submission" date="2016-10" db="EMBL/GenBank/DDBJ databases">
        <authorList>
            <person name="de Groot N.N."/>
        </authorList>
    </citation>
    <scope>NUCLEOTIDE SEQUENCE [LARGE SCALE GENOMIC DNA]</scope>
    <source>
        <strain evidence="2 3">DSM 16195</strain>
    </source>
</reference>
<feature type="signal peptide" evidence="1">
    <location>
        <begin position="1"/>
        <end position="32"/>
    </location>
</feature>
<evidence type="ECO:0000313" key="2">
    <source>
        <dbReference type="EMBL" id="SDE46374.1"/>
    </source>
</evidence>
<proteinExistence type="predicted"/>
<sequence>MIYICRVKHLKTFGSIFFLLAFLLASSPTVFGFSETVTETSSKKTNTYKAASTDSTIYFEEINGSEGFHHFLELNYSPSPFIYSKTYELGFEKRKRISYINSAHVPDQRIRIGQHIFPFHFFW</sequence>
<accession>A0A1G7D3X8</accession>
<name>A0A1G7D3X8_9FLAO</name>
<dbReference type="Proteomes" id="UP000199321">
    <property type="component" value="Unassembled WGS sequence"/>
</dbReference>
<evidence type="ECO:0000313" key="3">
    <source>
        <dbReference type="Proteomes" id="UP000199321"/>
    </source>
</evidence>
<keyword evidence="3" id="KW-1185">Reference proteome</keyword>
<keyword evidence="1" id="KW-0732">Signal</keyword>
<dbReference type="STRING" id="227084.SAMN05421855_101762"/>
<dbReference type="AlphaFoldDB" id="A0A1G7D3X8"/>